<feature type="compositionally biased region" description="Low complexity" evidence="1">
    <location>
        <begin position="1"/>
        <end position="18"/>
    </location>
</feature>
<comment type="caution">
    <text evidence="2">The sequence shown here is derived from an EMBL/GenBank/DDBJ whole genome shotgun (WGS) entry which is preliminary data.</text>
</comment>
<organism evidence="2 3">
    <name type="scientific">Dendryphion nanum</name>
    <dbReference type="NCBI Taxonomy" id="256645"/>
    <lineage>
        <taxon>Eukaryota</taxon>
        <taxon>Fungi</taxon>
        <taxon>Dikarya</taxon>
        <taxon>Ascomycota</taxon>
        <taxon>Pezizomycotina</taxon>
        <taxon>Dothideomycetes</taxon>
        <taxon>Pleosporomycetidae</taxon>
        <taxon>Pleosporales</taxon>
        <taxon>Torulaceae</taxon>
        <taxon>Dendryphion</taxon>
    </lineage>
</organism>
<dbReference type="Proteomes" id="UP000700596">
    <property type="component" value="Unassembled WGS sequence"/>
</dbReference>
<gene>
    <name evidence="2" type="ORF">B0J11DRAFT_508377</name>
</gene>
<proteinExistence type="predicted"/>
<feature type="region of interest" description="Disordered" evidence="1">
    <location>
        <begin position="93"/>
        <end position="113"/>
    </location>
</feature>
<name>A0A9P9DFE2_9PLEO</name>
<protein>
    <submittedName>
        <fullName evidence="2">Uncharacterized protein</fullName>
    </submittedName>
</protein>
<feature type="region of interest" description="Disordered" evidence="1">
    <location>
        <begin position="169"/>
        <end position="231"/>
    </location>
</feature>
<dbReference type="AlphaFoldDB" id="A0A9P9DFE2"/>
<dbReference type="EMBL" id="JAGMWT010000011">
    <property type="protein sequence ID" value="KAH7119565.1"/>
    <property type="molecule type" value="Genomic_DNA"/>
</dbReference>
<feature type="compositionally biased region" description="Basic and acidic residues" evidence="1">
    <location>
        <begin position="201"/>
        <end position="214"/>
    </location>
</feature>
<dbReference type="OrthoDB" id="10310394at2759"/>
<evidence type="ECO:0000313" key="2">
    <source>
        <dbReference type="EMBL" id="KAH7119565.1"/>
    </source>
</evidence>
<reference evidence="2" key="1">
    <citation type="journal article" date="2021" name="Nat. Commun.">
        <title>Genetic determinants of endophytism in the Arabidopsis root mycobiome.</title>
        <authorList>
            <person name="Mesny F."/>
            <person name="Miyauchi S."/>
            <person name="Thiergart T."/>
            <person name="Pickel B."/>
            <person name="Atanasova L."/>
            <person name="Karlsson M."/>
            <person name="Huettel B."/>
            <person name="Barry K.W."/>
            <person name="Haridas S."/>
            <person name="Chen C."/>
            <person name="Bauer D."/>
            <person name="Andreopoulos W."/>
            <person name="Pangilinan J."/>
            <person name="LaButti K."/>
            <person name="Riley R."/>
            <person name="Lipzen A."/>
            <person name="Clum A."/>
            <person name="Drula E."/>
            <person name="Henrissat B."/>
            <person name="Kohler A."/>
            <person name="Grigoriev I.V."/>
            <person name="Martin F.M."/>
            <person name="Hacquard S."/>
        </authorList>
    </citation>
    <scope>NUCLEOTIDE SEQUENCE</scope>
    <source>
        <strain evidence="2">MPI-CAGE-CH-0243</strain>
    </source>
</reference>
<feature type="compositionally biased region" description="Polar residues" evidence="1">
    <location>
        <begin position="188"/>
        <end position="199"/>
    </location>
</feature>
<feature type="compositionally biased region" description="Basic residues" evidence="1">
    <location>
        <begin position="313"/>
        <end position="333"/>
    </location>
</feature>
<accession>A0A9P9DFE2</accession>
<evidence type="ECO:0000256" key="1">
    <source>
        <dbReference type="SAM" id="MobiDB-lite"/>
    </source>
</evidence>
<feature type="region of interest" description="Disordered" evidence="1">
    <location>
        <begin position="307"/>
        <end position="352"/>
    </location>
</feature>
<evidence type="ECO:0000313" key="3">
    <source>
        <dbReference type="Proteomes" id="UP000700596"/>
    </source>
</evidence>
<sequence>MTSISSSAEKSSPALMSSGRPDYLDWTRIEHKQFVDLTYPSPKVSASKAHWDSAIENDRLTDTEIDTDYEDLPTAEQLVADVTTNRNIANQTHRVEDSRTTSRGEQTNNKNVQMKEILPDGIQVTSAKGNGHLSAIDHGIATSHDINGEQGEKDPSLDHMQLEGSSLRTETAMGETLQSVERHKETPRQLSINATSDPDASSEKHSRPEEENLPKRKRLQTQKAKEAGEMSMSASLDFIEKERPSHAYPSYCPDVEWAVNRPVDVHLEDGVAKVTVEWKITKVLREECVGEELLTQIDRMGTEKYGEEWQTRSAHRTTRRGPRGAKAKCPRRKVNTERKVPRVTARQFSKLG</sequence>
<feature type="compositionally biased region" description="Basic and acidic residues" evidence="1">
    <location>
        <begin position="93"/>
        <end position="102"/>
    </location>
</feature>
<feature type="compositionally biased region" description="Polar residues" evidence="1">
    <location>
        <begin position="103"/>
        <end position="112"/>
    </location>
</feature>
<feature type="region of interest" description="Disordered" evidence="1">
    <location>
        <begin position="1"/>
        <end position="21"/>
    </location>
</feature>
<keyword evidence="3" id="KW-1185">Reference proteome</keyword>